<proteinExistence type="predicted"/>
<accession>A0A1H0N505</accession>
<dbReference type="Pfam" id="PF06026">
    <property type="entry name" value="Rib_5-P_isom_A"/>
    <property type="match status" value="1"/>
</dbReference>
<evidence type="ECO:0000256" key="4">
    <source>
        <dbReference type="SAM" id="MobiDB-lite"/>
    </source>
</evidence>
<dbReference type="AlphaFoldDB" id="A0A1H0N505"/>
<dbReference type="GO" id="GO:0005829">
    <property type="term" value="C:cytosol"/>
    <property type="evidence" value="ECO:0007669"/>
    <property type="project" value="TreeGrafter"/>
</dbReference>
<dbReference type="PANTHER" id="PTHR11934">
    <property type="entry name" value="RIBOSE-5-PHOSPHATE ISOMERASE"/>
    <property type="match status" value="1"/>
</dbReference>
<dbReference type="Proteomes" id="UP000198741">
    <property type="component" value="Chromosome I"/>
</dbReference>
<dbReference type="STRING" id="1090615.SAMN04515671_2206"/>
<dbReference type="SMART" id="SM01134">
    <property type="entry name" value="DeoRC"/>
    <property type="match status" value="1"/>
</dbReference>
<dbReference type="GO" id="GO:0006014">
    <property type="term" value="P:D-ribose metabolic process"/>
    <property type="evidence" value="ECO:0007669"/>
    <property type="project" value="TreeGrafter"/>
</dbReference>
<dbReference type="GO" id="GO:0009052">
    <property type="term" value="P:pentose-phosphate shunt, non-oxidative branch"/>
    <property type="evidence" value="ECO:0007669"/>
    <property type="project" value="InterPro"/>
</dbReference>
<reference evidence="5 6" key="1">
    <citation type="submission" date="2016-10" db="EMBL/GenBank/DDBJ databases">
        <authorList>
            <person name="de Groot N.N."/>
        </authorList>
    </citation>
    <scope>NUCLEOTIDE SEQUENCE [LARGE SCALE GENOMIC DNA]</scope>
    <source>
        <strain evidence="6">P4-7,KCTC 19426,CECT 7604</strain>
    </source>
</reference>
<organism evidence="5 6">
    <name type="scientific">Nakamurella panacisegetis</name>
    <dbReference type="NCBI Taxonomy" id="1090615"/>
    <lineage>
        <taxon>Bacteria</taxon>
        <taxon>Bacillati</taxon>
        <taxon>Actinomycetota</taxon>
        <taxon>Actinomycetes</taxon>
        <taxon>Nakamurellales</taxon>
        <taxon>Nakamurellaceae</taxon>
        <taxon>Nakamurella</taxon>
    </lineage>
</organism>
<dbReference type="InterPro" id="IPR037171">
    <property type="entry name" value="NagB/RpiA_transferase-like"/>
</dbReference>
<sequence length="226" mass="23405">MTSSPATPAATPDDSQEGEKRRVAEAAALLVEDGMLVGLGTGSTVAYLLPALARRQLDIRCVSTSPQTEAAAAALGLAVGPFGSIVRFDIAIDGADQVTPDGWLVKGGGAAHTREKIVAATSDRFVVIADSSKAVDVLRAPIPVELLAFGLDSTLRRLGSTRLRDVPPSPDGGVIADFFGAIDDPAVTARFLRDTAGLVEHGIFPPELSTDIILATGSGVVHRTLR</sequence>
<evidence type="ECO:0000256" key="1">
    <source>
        <dbReference type="ARBA" id="ARBA00001713"/>
    </source>
</evidence>
<evidence type="ECO:0000256" key="2">
    <source>
        <dbReference type="ARBA" id="ARBA00023235"/>
    </source>
</evidence>
<dbReference type="SUPFAM" id="SSF75445">
    <property type="entry name" value="D-ribose-5-phosphate isomerase (RpiA), lid domain"/>
    <property type="match status" value="1"/>
</dbReference>
<dbReference type="EC" id="5.3.1.6" evidence="3"/>
<dbReference type="NCBIfam" id="TIGR00021">
    <property type="entry name" value="rpiA"/>
    <property type="match status" value="1"/>
</dbReference>
<evidence type="ECO:0000313" key="6">
    <source>
        <dbReference type="Proteomes" id="UP000198741"/>
    </source>
</evidence>
<dbReference type="EMBL" id="LT629710">
    <property type="protein sequence ID" value="SDO87779.1"/>
    <property type="molecule type" value="Genomic_DNA"/>
</dbReference>
<keyword evidence="2 5" id="KW-0413">Isomerase</keyword>
<dbReference type="RefSeq" id="WP_157695354.1">
    <property type="nucleotide sequence ID" value="NZ_LT629710.1"/>
</dbReference>
<comment type="catalytic activity">
    <reaction evidence="1">
        <text>aldehydo-D-ribose 5-phosphate = D-ribulose 5-phosphate</text>
        <dbReference type="Rhea" id="RHEA:14657"/>
        <dbReference type="ChEBI" id="CHEBI:58121"/>
        <dbReference type="ChEBI" id="CHEBI:58273"/>
        <dbReference type="EC" id="5.3.1.6"/>
    </reaction>
</comment>
<dbReference type="FunFam" id="3.40.50.1360:FF:000001">
    <property type="entry name" value="Ribose-5-phosphate isomerase A"/>
    <property type="match status" value="1"/>
</dbReference>
<dbReference type="Gene3D" id="3.40.50.1360">
    <property type="match status" value="1"/>
</dbReference>
<dbReference type="GO" id="GO:0004751">
    <property type="term" value="F:ribose-5-phosphate isomerase activity"/>
    <property type="evidence" value="ECO:0007669"/>
    <property type="project" value="UniProtKB-UniRule"/>
</dbReference>
<dbReference type="OrthoDB" id="7688673at2"/>
<keyword evidence="6" id="KW-1185">Reference proteome</keyword>
<evidence type="ECO:0000256" key="3">
    <source>
        <dbReference type="NCBIfam" id="TIGR00021"/>
    </source>
</evidence>
<name>A0A1H0N505_9ACTN</name>
<dbReference type="PANTHER" id="PTHR11934:SF0">
    <property type="entry name" value="RIBOSE-5-PHOSPHATE ISOMERASE"/>
    <property type="match status" value="1"/>
</dbReference>
<feature type="region of interest" description="Disordered" evidence="4">
    <location>
        <begin position="1"/>
        <end position="20"/>
    </location>
</feature>
<dbReference type="Gene3D" id="3.30.70.260">
    <property type="match status" value="1"/>
</dbReference>
<dbReference type="SUPFAM" id="SSF100950">
    <property type="entry name" value="NagB/RpiA/CoA transferase-like"/>
    <property type="match status" value="1"/>
</dbReference>
<dbReference type="CDD" id="cd01398">
    <property type="entry name" value="RPI_A"/>
    <property type="match status" value="1"/>
</dbReference>
<protein>
    <recommendedName>
        <fullName evidence="3">Ribose 5-phosphate isomerase A</fullName>
        <ecNumber evidence="3">5.3.1.6</ecNumber>
    </recommendedName>
</protein>
<evidence type="ECO:0000313" key="5">
    <source>
        <dbReference type="EMBL" id="SDO87779.1"/>
    </source>
</evidence>
<dbReference type="InterPro" id="IPR004788">
    <property type="entry name" value="Ribose5P_isomerase_type_A"/>
</dbReference>
<gene>
    <name evidence="5" type="ORF">SAMN04515671_2206</name>
</gene>